<accession>A0ABU4DUW1</accession>
<gene>
    <name evidence="1" type="ORF">ORD21_16495</name>
</gene>
<reference evidence="1 2" key="1">
    <citation type="submission" date="2022-11" db="EMBL/GenBank/DDBJ databases">
        <title>Deinococcus ZS9-10, Low Temperature and Draught-tolerating, UV-resistant Bacteria from Continental Antarctica.</title>
        <authorList>
            <person name="Cheng L."/>
        </authorList>
    </citation>
    <scope>NUCLEOTIDE SEQUENCE [LARGE SCALE GENOMIC DNA]</scope>
    <source>
        <strain evidence="1 2">ZS9-10</strain>
    </source>
</reference>
<dbReference type="EMBL" id="JAPMIV010000050">
    <property type="protein sequence ID" value="MDV6376196.1"/>
    <property type="molecule type" value="Genomic_DNA"/>
</dbReference>
<evidence type="ECO:0000313" key="2">
    <source>
        <dbReference type="Proteomes" id="UP001276150"/>
    </source>
</evidence>
<proteinExistence type="predicted"/>
<organism evidence="1 2">
    <name type="scientific">Deinococcus arenicola</name>
    <dbReference type="NCBI Taxonomy" id="2994950"/>
    <lineage>
        <taxon>Bacteria</taxon>
        <taxon>Thermotogati</taxon>
        <taxon>Deinococcota</taxon>
        <taxon>Deinococci</taxon>
        <taxon>Deinococcales</taxon>
        <taxon>Deinococcaceae</taxon>
        <taxon>Deinococcus</taxon>
    </lineage>
</organism>
<sequence>MELAERGFNRQFLQLHALVDEPPEILVALDLMCRAAFFSR</sequence>
<dbReference type="RefSeq" id="WP_317641548.1">
    <property type="nucleotide sequence ID" value="NZ_JAPMIV010000050.1"/>
</dbReference>
<protein>
    <submittedName>
        <fullName evidence="1">Uncharacterized protein</fullName>
    </submittedName>
</protein>
<evidence type="ECO:0000313" key="1">
    <source>
        <dbReference type="EMBL" id="MDV6376196.1"/>
    </source>
</evidence>
<dbReference type="Proteomes" id="UP001276150">
    <property type="component" value="Unassembled WGS sequence"/>
</dbReference>
<comment type="caution">
    <text evidence="1">The sequence shown here is derived from an EMBL/GenBank/DDBJ whole genome shotgun (WGS) entry which is preliminary data.</text>
</comment>
<keyword evidence="2" id="KW-1185">Reference proteome</keyword>
<name>A0ABU4DUW1_9DEIO</name>